<dbReference type="CDD" id="cd04301">
    <property type="entry name" value="NAT_SF"/>
    <property type="match status" value="1"/>
</dbReference>
<name>A0ABS5C183_9BACT</name>
<organism evidence="7 8">
    <name type="scientific">Gemmata palustris</name>
    <dbReference type="NCBI Taxonomy" id="2822762"/>
    <lineage>
        <taxon>Bacteria</taxon>
        <taxon>Pseudomonadati</taxon>
        <taxon>Planctomycetota</taxon>
        <taxon>Planctomycetia</taxon>
        <taxon>Gemmatales</taxon>
        <taxon>Gemmataceae</taxon>
        <taxon>Gemmata</taxon>
    </lineage>
</organism>
<keyword evidence="2" id="KW-1277">Toxin-antitoxin system</keyword>
<dbReference type="EC" id="2.3.1.-" evidence="7"/>
<keyword evidence="4 7" id="KW-0012">Acyltransferase</keyword>
<dbReference type="SUPFAM" id="SSF55729">
    <property type="entry name" value="Acyl-CoA N-acyltransferases (Nat)"/>
    <property type="match status" value="1"/>
</dbReference>
<dbReference type="PANTHER" id="PTHR36449:SF1">
    <property type="entry name" value="ACETYLTRANSFERASE"/>
    <property type="match status" value="1"/>
</dbReference>
<comment type="caution">
    <text evidence="7">The sequence shown here is derived from an EMBL/GenBank/DDBJ whole genome shotgun (WGS) entry which is preliminary data.</text>
</comment>
<evidence type="ECO:0000256" key="5">
    <source>
        <dbReference type="ARBA" id="ARBA00049880"/>
    </source>
</evidence>
<dbReference type="RefSeq" id="WP_210660479.1">
    <property type="nucleotide sequence ID" value="NZ_JAGKQQ010000001.1"/>
</dbReference>
<proteinExistence type="predicted"/>
<dbReference type="EMBL" id="JAGKQQ010000001">
    <property type="protein sequence ID" value="MBP3959719.1"/>
    <property type="molecule type" value="Genomic_DNA"/>
</dbReference>
<keyword evidence="3 7" id="KW-0808">Transferase</keyword>
<dbReference type="InterPro" id="IPR016181">
    <property type="entry name" value="Acyl_CoA_acyltransferase"/>
</dbReference>
<evidence type="ECO:0000256" key="3">
    <source>
        <dbReference type="ARBA" id="ARBA00022679"/>
    </source>
</evidence>
<keyword evidence="8" id="KW-1185">Reference proteome</keyword>
<dbReference type="Gene3D" id="3.40.630.30">
    <property type="match status" value="1"/>
</dbReference>
<sequence>MSDVRFPIGFRLERLAKSHPRKAFASGQTDVDDWLATKALQNQDKHLSATKVILDESGGIAGYFTLATGQVDFGDLPAEAAKKLPRRMLPVAVLAWLGVAVDRQGQGLGRLLLAQALRDCYQAGQTFAFIAVILDCIDDTSKAFYQHFDFTELPGRPYRLFLTAAQLEAMMTES</sequence>
<evidence type="ECO:0000256" key="1">
    <source>
        <dbReference type="ARBA" id="ARBA00022491"/>
    </source>
</evidence>
<dbReference type="Pfam" id="PF13508">
    <property type="entry name" value="Acetyltransf_7"/>
    <property type="match status" value="1"/>
</dbReference>
<dbReference type="InterPro" id="IPR000182">
    <property type="entry name" value="GNAT_dom"/>
</dbReference>
<comment type="catalytic activity">
    <reaction evidence="5">
        <text>glycyl-tRNA(Gly) + acetyl-CoA = N-acetylglycyl-tRNA(Gly) + CoA + H(+)</text>
        <dbReference type="Rhea" id="RHEA:81867"/>
        <dbReference type="Rhea" id="RHEA-COMP:9683"/>
        <dbReference type="Rhea" id="RHEA-COMP:19766"/>
        <dbReference type="ChEBI" id="CHEBI:15378"/>
        <dbReference type="ChEBI" id="CHEBI:57287"/>
        <dbReference type="ChEBI" id="CHEBI:57288"/>
        <dbReference type="ChEBI" id="CHEBI:78522"/>
        <dbReference type="ChEBI" id="CHEBI:232036"/>
    </reaction>
</comment>
<evidence type="ECO:0000313" key="8">
    <source>
        <dbReference type="Proteomes" id="UP000676565"/>
    </source>
</evidence>
<evidence type="ECO:0000256" key="2">
    <source>
        <dbReference type="ARBA" id="ARBA00022649"/>
    </source>
</evidence>
<evidence type="ECO:0000256" key="4">
    <source>
        <dbReference type="ARBA" id="ARBA00023315"/>
    </source>
</evidence>
<dbReference type="GO" id="GO:0016746">
    <property type="term" value="F:acyltransferase activity"/>
    <property type="evidence" value="ECO:0007669"/>
    <property type="project" value="UniProtKB-KW"/>
</dbReference>
<keyword evidence="1" id="KW-0678">Repressor</keyword>
<gene>
    <name evidence="7" type="ORF">J8F10_31110</name>
</gene>
<dbReference type="PANTHER" id="PTHR36449">
    <property type="entry name" value="ACETYLTRANSFERASE-RELATED"/>
    <property type="match status" value="1"/>
</dbReference>
<feature type="domain" description="N-acetyltransferase" evidence="6">
    <location>
        <begin position="74"/>
        <end position="152"/>
    </location>
</feature>
<evidence type="ECO:0000313" key="7">
    <source>
        <dbReference type="EMBL" id="MBP3959719.1"/>
    </source>
</evidence>
<dbReference type="Proteomes" id="UP000676565">
    <property type="component" value="Unassembled WGS sequence"/>
</dbReference>
<reference evidence="7 8" key="1">
    <citation type="submission" date="2021-04" db="EMBL/GenBank/DDBJ databases">
        <authorList>
            <person name="Ivanova A."/>
        </authorList>
    </citation>
    <scope>NUCLEOTIDE SEQUENCE [LARGE SCALE GENOMIC DNA]</scope>
    <source>
        <strain evidence="7 8">G18</strain>
    </source>
</reference>
<protein>
    <submittedName>
        <fullName evidence="7">GNAT family N-acetyltransferase</fullName>
        <ecNumber evidence="7">2.3.1.-</ecNumber>
    </submittedName>
</protein>
<evidence type="ECO:0000259" key="6">
    <source>
        <dbReference type="Pfam" id="PF13508"/>
    </source>
</evidence>
<accession>A0ABS5C183</accession>